<evidence type="ECO:0000313" key="5">
    <source>
        <dbReference type="EMBL" id="MBA9076453.1"/>
    </source>
</evidence>
<dbReference type="InterPro" id="IPR036890">
    <property type="entry name" value="HATPase_C_sf"/>
</dbReference>
<dbReference type="InterPro" id="IPR029016">
    <property type="entry name" value="GAF-like_dom_sf"/>
</dbReference>
<dbReference type="SUPFAM" id="SSF55781">
    <property type="entry name" value="GAF domain-like"/>
    <property type="match status" value="1"/>
</dbReference>
<dbReference type="Pfam" id="PF01590">
    <property type="entry name" value="GAF"/>
    <property type="match status" value="1"/>
</dbReference>
<dbReference type="SMART" id="SM00065">
    <property type="entry name" value="GAF"/>
    <property type="match status" value="1"/>
</dbReference>
<evidence type="ECO:0000259" key="4">
    <source>
        <dbReference type="PROSITE" id="PS50109"/>
    </source>
</evidence>
<dbReference type="Gene3D" id="1.10.287.130">
    <property type="match status" value="1"/>
</dbReference>
<dbReference type="Pfam" id="PF02518">
    <property type="entry name" value="HATPase_c"/>
    <property type="match status" value="1"/>
</dbReference>
<dbReference type="InterPro" id="IPR003594">
    <property type="entry name" value="HATPase_dom"/>
</dbReference>
<dbReference type="EMBL" id="JACJIQ010000003">
    <property type="protein sequence ID" value="MBA9076453.1"/>
    <property type="molecule type" value="Genomic_DNA"/>
</dbReference>
<gene>
    <name evidence="5" type="ORF">FHS90_001157</name>
</gene>
<evidence type="ECO:0000256" key="1">
    <source>
        <dbReference type="ARBA" id="ARBA00000085"/>
    </source>
</evidence>
<dbReference type="InterPro" id="IPR036097">
    <property type="entry name" value="HisK_dim/P_sf"/>
</dbReference>
<name>A0A839GFV5_9BACT</name>
<organism evidence="5 6">
    <name type="scientific">Rufibacter quisquiliarum</name>
    <dbReference type="NCBI Taxonomy" id="1549639"/>
    <lineage>
        <taxon>Bacteria</taxon>
        <taxon>Pseudomonadati</taxon>
        <taxon>Bacteroidota</taxon>
        <taxon>Cytophagia</taxon>
        <taxon>Cytophagales</taxon>
        <taxon>Hymenobacteraceae</taxon>
        <taxon>Rufibacter</taxon>
    </lineage>
</organism>
<dbReference type="EC" id="2.7.13.3" evidence="2"/>
<comment type="caution">
    <text evidence="5">The sequence shown here is derived from an EMBL/GenBank/DDBJ whole genome shotgun (WGS) entry which is preliminary data.</text>
</comment>
<comment type="catalytic activity">
    <reaction evidence="1">
        <text>ATP + protein L-histidine = ADP + protein N-phospho-L-histidine.</text>
        <dbReference type="EC" id="2.7.13.3"/>
    </reaction>
</comment>
<keyword evidence="3" id="KW-0597">Phosphoprotein</keyword>
<protein>
    <recommendedName>
        <fullName evidence="2">histidine kinase</fullName>
        <ecNumber evidence="2">2.7.13.3</ecNumber>
    </recommendedName>
</protein>
<dbReference type="GO" id="GO:0000155">
    <property type="term" value="F:phosphorelay sensor kinase activity"/>
    <property type="evidence" value="ECO:0007669"/>
    <property type="project" value="InterPro"/>
</dbReference>
<dbReference type="PRINTS" id="PR00344">
    <property type="entry name" value="BCTRLSENSOR"/>
</dbReference>
<dbReference type="PANTHER" id="PTHR43102:SF2">
    <property type="entry name" value="GAF DOMAIN-CONTAINING PROTEIN"/>
    <property type="match status" value="1"/>
</dbReference>
<evidence type="ECO:0000256" key="3">
    <source>
        <dbReference type="ARBA" id="ARBA00022553"/>
    </source>
</evidence>
<dbReference type="CDD" id="cd00082">
    <property type="entry name" value="HisKA"/>
    <property type="match status" value="1"/>
</dbReference>
<dbReference type="InterPro" id="IPR003661">
    <property type="entry name" value="HisK_dim/P_dom"/>
</dbReference>
<evidence type="ECO:0000313" key="6">
    <source>
        <dbReference type="Proteomes" id="UP000563094"/>
    </source>
</evidence>
<dbReference type="Proteomes" id="UP000563094">
    <property type="component" value="Unassembled WGS sequence"/>
</dbReference>
<dbReference type="SMART" id="SM00388">
    <property type="entry name" value="HisKA"/>
    <property type="match status" value="1"/>
</dbReference>
<dbReference type="InterPro" id="IPR003018">
    <property type="entry name" value="GAF"/>
</dbReference>
<dbReference type="Pfam" id="PF00512">
    <property type="entry name" value="HisKA"/>
    <property type="match status" value="1"/>
</dbReference>
<proteinExistence type="predicted"/>
<accession>A0A839GFV5</accession>
<dbReference type="Gene3D" id="3.30.565.10">
    <property type="entry name" value="Histidine kinase-like ATPase, C-terminal domain"/>
    <property type="match status" value="1"/>
</dbReference>
<sequence length="402" mass="45386">MILPAIPENEIERLEALYLYDLLDTLPEQDFDELTKIATVICQTPVSLITLVDAKRQWFKSAQGLEVRETPRELAFCAHAINNAQGPFVVTDATKDERFYDNPLVAEDPKIVFYAGVVLNTPEGLPLGTICVIDTKARELTQDQIKALEALANQVMGQMELRRKNRRLELLNREISILNRNLSEFSYRVSHDLKTPLRGINALSGWLLEEYREKLDEQGVEYLTLINKRSNQLHHLTEGILQYSKATTIQVHQKEEVDLTLLIQEVLDHCEPPAHFTIHYPTDHPRPSCFRLGLYQILQNLVTNAIKYNDKPQGEIQIDYIPAEAGFHLSVGDNGPGIPVEFREKVFLLFETLGSKSNLKEGSVGVGLATAKSLTERMGGTIQICDREGQPSGVCFQMFFPG</sequence>
<evidence type="ECO:0000256" key="2">
    <source>
        <dbReference type="ARBA" id="ARBA00012438"/>
    </source>
</evidence>
<dbReference type="RefSeq" id="WP_182512293.1">
    <property type="nucleotide sequence ID" value="NZ_JACJIQ010000003.1"/>
</dbReference>
<dbReference type="PROSITE" id="PS50109">
    <property type="entry name" value="HIS_KIN"/>
    <property type="match status" value="1"/>
</dbReference>
<reference evidence="5 6" key="1">
    <citation type="submission" date="2020-08" db="EMBL/GenBank/DDBJ databases">
        <title>Genomic Encyclopedia of Type Strains, Phase IV (KMG-IV): sequencing the most valuable type-strain genomes for metagenomic binning, comparative biology and taxonomic classification.</title>
        <authorList>
            <person name="Goeker M."/>
        </authorList>
    </citation>
    <scope>NUCLEOTIDE SEQUENCE [LARGE SCALE GENOMIC DNA]</scope>
    <source>
        <strain evidence="5 6">DSM 29854</strain>
    </source>
</reference>
<dbReference type="SUPFAM" id="SSF55874">
    <property type="entry name" value="ATPase domain of HSP90 chaperone/DNA topoisomerase II/histidine kinase"/>
    <property type="match status" value="1"/>
</dbReference>
<dbReference type="SUPFAM" id="SSF47384">
    <property type="entry name" value="Homodimeric domain of signal transducing histidine kinase"/>
    <property type="match status" value="1"/>
</dbReference>
<dbReference type="SMART" id="SM00387">
    <property type="entry name" value="HATPase_c"/>
    <property type="match status" value="1"/>
</dbReference>
<dbReference type="AlphaFoldDB" id="A0A839GFV5"/>
<keyword evidence="6" id="KW-1185">Reference proteome</keyword>
<dbReference type="Gene3D" id="3.30.450.40">
    <property type="match status" value="1"/>
</dbReference>
<dbReference type="PANTHER" id="PTHR43102">
    <property type="entry name" value="SLR1143 PROTEIN"/>
    <property type="match status" value="1"/>
</dbReference>
<dbReference type="InterPro" id="IPR004358">
    <property type="entry name" value="Sig_transdc_His_kin-like_C"/>
</dbReference>
<dbReference type="InterPro" id="IPR005467">
    <property type="entry name" value="His_kinase_dom"/>
</dbReference>
<feature type="domain" description="Histidine kinase" evidence="4">
    <location>
        <begin position="188"/>
        <end position="402"/>
    </location>
</feature>
<dbReference type="CDD" id="cd00075">
    <property type="entry name" value="HATPase"/>
    <property type="match status" value="1"/>
</dbReference>